<name>A0A1I7CNH9_9ACTN</name>
<protein>
    <submittedName>
        <fullName evidence="2">Uncharacterized protein</fullName>
    </submittedName>
</protein>
<evidence type="ECO:0000313" key="2">
    <source>
        <dbReference type="EMBL" id="SFU00928.1"/>
    </source>
</evidence>
<dbReference type="EMBL" id="FPBA01000024">
    <property type="protein sequence ID" value="SFU00928.1"/>
    <property type="molecule type" value="Genomic_DNA"/>
</dbReference>
<dbReference type="AlphaFoldDB" id="A0A1I7CNH9"/>
<feature type="transmembrane region" description="Helical" evidence="1">
    <location>
        <begin position="85"/>
        <end position="110"/>
    </location>
</feature>
<feature type="transmembrane region" description="Helical" evidence="1">
    <location>
        <begin position="130"/>
        <end position="152"/>
    </location>
</feature>
<dbReference type="STRING" id="1296565.SAMN05660657_04677"/>
<dbReference type="RefSeq" id="WP_093583334.1">
    <property type="nucleotide sequence ID" value="NZ_FPBA01000024.1"/>
</dbReference>
<dbReference type="Proteomes" id="UP000199546">
    <property type="component" value="Unassembled WGS sequence"/>
</dbReference>
<sequence length="158" mass="16287">MSAQSGSGRAPDAQRRDPAAAGARGLRIPITWGVVWGCLQAASPLAFPWLDAATVYALGLALIAAIYIGFSVADGRGEVIAVETCVAAVFVVLAAVAVTGSAWLLVAGLAGHGLKDLWQHRTGFVANTRWWPPFCATVDVVAAALIAAGILADVHLGW</sequence>
<accession>A0A1I7CNH9</accession>
<keyword evidence="1" id="KW-1133">Transmembrane helix</keyword>
<keyword evidence="1" id="KW-0812">Transmembrane</keyword>
<keyword evidence="1" id="KW-0472">Membrane</keyword>
<proteinExistence type="predicted"/>
<dbReference type="OrthoDB" id="5193216at2"/>
<evidence type="ECO:0000313" key="3">
    <source>
        <dbReference type="Proteomes" id="UP000199546"/>
    </source>
</evidence>
<organism evidence="2 3">
    <name type="scientific">Geodermatophilus amargosae</name>
    <dbReference type="NCBI Taxonomy" id="1296565"/>
    <lineage>
        <taxon>Bacteria</taxon>
        <taxon>Bacillati</taxon>
        <taxon>Actinomycetota</taxon>
        <taxon>Actinomycetes</taxon>
        <taxon>Geodermatophilales</taxon>
        <taxon>Geodermatophilaceae</taxon>
        <taxon>Geodermatophilus</taxon>
    </lineage>
</organism>
<reference evidence="3" key="1">
    <citation type="submission" date="2016-10" db="EMBL/GenBank/DDBJ databases">
        <authorList>
            <person name="Varghese N."/>
            <person name="Submissions S."/>
        </authorList>
    </citation>
    <scope>NUCLEOTIDE SEQUENCE [LARGE SCALE GENOMIC DNA]</scope>
    <source>
        <strain evidence="3">DSM 46136</strain>
    </source>
</reference>
<keyword evidence="3" id="KW-1185">Reference proteome</keyword>
<feature type="transmembrane region" description="Helical" evidence="1">
    <location>
        <begin position="53"/>
        <end position="73"/>
    </location>
</feature>
<gene>
    <name evidence="2" type="ORF">SAMN05660657_04677</name>
</gene>
<evidence type="ECO:0000256" key="1">
    <source>
        <dbReference type="SAM" id="Phobius"/>
    </source>
</evidence>